<feature type="region of interest" description="Disordered" evidence="4">
    <location>
        <begin position="486"/>
        <end position="607"/>
    </location>
</feature>
<dbReference type="Gene3D" id="3.80.10.10">
    <property type="entry name" value="Ribonuclease Inhibitor"/>
    <property type="match status" value="2"/>
</dbReference>
<evidence type="ECO:0000256" key="2">
    <source>
        <dbReference type="ARBA" id="ARBA00022614"/>
    </source>
</evidence>
<evidence type="ECO:0000313" key="6">
    <source>
        <dbReference type="Proteomes" id="UP000041254"/>
    </source>
</evidence>
<keyword evidence="1" id="KW-0343">GTPase activation</keyword>
<dbReference type="GO" id="GO:0031267">
    <property type="term" value="F:small GTPase binding"/>
    <property type="evidence" value="ECO:0007669"/>
    <property type="project" value="TreeGrafter"/>
</dbReference>
<gene>
    <name evidence="5" type="ORF">Vbra_14792</name>
</gene>
<accession>A0A0G4FA09</accession>
<dbReference type="InParanoid" id="A0A0G4FA09"/>
<evidence type="ECO:0000256" key="4">
    <source>
        <dbReference type="SAM" id="MobiDB-lite"/>
    </source>
</evidence>
<dbReference type="PANTHER" id="PTHR24113:SF12">
    <property type="entry name" value="RAN GTPASE-ACTIVATING PROTEIN 1"/>
    <property type="match status" value="1"/>
</dbReference>
<feature type="compositionally biased region" description="Polar residues" evidence="4">
    <location>
        <begin position="856"/>
        <end position="868"/>
    </location>
</feature>
<feature type="compositionally biased region" description="Low complexity" evidence="4">
    <location>
        <begin position="973"/>
        <end position="1019"/>
    </location>
</feature>
<feature type="region of interest" description="Disordered" evidence="4">
    <location>
        <begin position="117"/>
        <end position="183"/>
    </location>
</feature>
<dbReference type="InterPro" id="IPR027038">
    <property type="entry name" value="RanGap"/>
</dbReference>
<dbReference type="STRING" id="1169540.A0A0G4FA09"/>
<reference evidence="5 6" key="1">
    <citation type="submission" date="2014-11" db="EMBL/GenBank/DDBJ databases">
        <authorList>
            <person name="Zhu J."/>
            <person name="Qi W."/>
            <person name="Song R."/>
        </authorList>
    </citation>
    <scope>NUCLEOTIDE SEQUENCE [LARGE SCALE GENOMIC DNA]</scope>
</reference>
<dbReference type="EMBL" id="CDMY01000393">
    <property type="protein sequence ID" value="CEM09121.1"/>
    <property type="molecule type" value="Genomic_DNA"/>
</dbReference>
<keyword evidence="3" id="KW-0677">Repeat</keyword>
<evidence type="ECO:0000313" key="5">
    <source>
        <dbReference type="EMBL" id="CEM09121.1"/>
    </source>
</evidence>
<dbReference type="OrthoDB" id="341587at2759"/>
<dbReference type="SMART" id="SM00368">
    <property type="entry name" value="LRR_RI"/>
    <property type="match status" value="8"/>
</dbReference>
<proteinExistence type="predicted"/>
<dbReference type="OMA" id="EIAYHTI"/>
<feature type="compositionally biased region" description="Pro residues" evidence="4">
    <location>
        <begin position="536"/>
        <end position="549"/>
    </location>
</feature>
<dbReference type="GO" id="GO:0005634">
    <property type="term" value="C:nucleus"/>
    <property type="evidence" value="ECO:0007669"/>
    <property type="project" value="TreeGrafter"/>
</dbReference>
<feature type="region of interest" description="Disordered" evidence="4">
    <location>
        <begin position="15"/>
        <end position="38"/>
    </location>
</feature>
<sequence>MWPSSHWAYRFAPDDPQPSAQCDAPAATATTGGTGDSVGYRYSRRATAAEMERLKSKGTSRAMREVTKGGDHIKCLARDTVWLVVSSLGSEDVLRFRLASTGVRDALQTVSHTHLPPEEALVRSSSSVMQVDHPPEPEPLHRSLSLTLQAGGGATPRHTHSPIVRGSSSATGSDGGAGGVEKGGDSGLGRMVVGLYCPHVYSWKLLRGFHLHMHGIVTLDVSRNRLGDSGIALLIMTLKDLPKLKTLGLASVLMSLSGGRVLVQHLTPKTAKNLVDLNLADNVFNDSVGVALEGLLRTTEGPFLQSLNLNDCKFSLKASTGILGALVHNTHLRSLQMQENQLLDKANGHVNAVLAKLIRENKTLTMLDLSNCGLGDSGATSVASGLEANSTLQSLSLKFNDIKDQGGCDLAVALGKNKTLVVLDLYWNRISWSGGANKSGAGDRLCSALRDNEESKVQFLHLYGNRISQKELRDAEFVLSQKFKRKHRGRPPLLAPPFSFHPYKSTSFPRDSSPPPISSPTATRPPPAPFAQRAPTIPPPQQPVRPPPAAAAAVAPPAAVSAPSGTQPVSLSTPQLPARPPTPQFPQGVQMAAGRGSPGTGFASLSQPTGVHAAGAARPAPVAPWLGNYMQSAQPVNQFQQNFRVEMDAMKAAAAAATGVKTETIRPKAAGPLEPPQAPLLPTTQGASIAAVTSSQTPAAAGQAGAISGSAVGAASSGITAPATAPLIKEERAPATTSVSVAAAAPRPPAAPPMFAGQAGVGMFQPMAPAFYQPGAPFAPTFPMGFGLATRPAPVGVGPTAGAAAQRGMTAGAGPIQHGFYQPMHAIPATAPPVASRPAPEAPGLGQVQGATANAVTPSVSGVTSQPRSAGGVATPPDGGASVAQAADVKSEPNAPSAGAQPTRPRGPVAHPPPFPPMPPSRLLYSIPSAPRAPAVPYAMPMAPRPPEVRAVRPPTFPAMTATGKGPGGGPATGASVTAGSAATQSAAAAASSTASAQQHAAAAAGPAAVAIASQPAASDEGAQPQPSQPHAGRRTRASAAAANADDGESPRASAPQPRGPTTRRQAAEARGTPSRRKK</sequence>
<dbReference type="GO" id="GO:0006913">
    <property type="term" value="P:nucleocytoplasmic transport"/>
    <property type="evidence" value="ECO:0007669"/>
    <property type="project" value="TreeGrafter"/>
</dbReference>
<dbReference type="InterPro" id="IPR032675">
    <property type="entry name" value="LRR_dom_sf"/>
</dbReference>
<dbReference type="VEuPathDB" id="CryptoDB:Vbra_14792"/>
<dbReference type="GO" id="GO:0005096">
    <property type="term" value="F:GTPase activator activity"/>
    <property type="evidence" value="ECO:0007669"/>
    <property type="project" value="UniProtKB-KW"/>
</dbReference>
<organism evidence="5 6">
    <name type="scientific">Vitrella brassicaformis (strain CCMP3155)</name>
    <dbReference type="NCBI Taxonomy" id="1169540"/>
    <lineage>
        <taxon>Eukaryota</taxon>
        <taxon>Sar</taxon>
        <taxon>Alveolata</taxon>
        <taxon>Colpodellida</taxon>
        <taxon>Vitrellaceae</taxon>
        <taxon>Vitrella</taxon>
    </lineage>
</organism>
<dbReference type="GO" id="GO:0048471">
    <property type="term" value="C:perinuclear region of cytoplasm"/>
    <property type="evidence" value="ECO:0007669"/>
    <property type="project" value="TreeGrafter"/>
</dbReference>
<feature type="region of interest" description="Disordered" evidence="4">
    <location>
        <begin position="944"/>
        <end position="1079"/>
    </location>
</feature>
<dbReference type="Proteomes" id="UP000041254">
    <property type="component" value="Unassembled WGS sequence"/>
</dbReference>
<dbReference type="GO" id="GO:0005829">
    <property type="term" value="C:cytosol"/>
    <property type="evidence" value="ECO:0007669"/>
    <property type="project" value="TreeGrafter"/>
</dbReference>
<keyword evidence="6" id="KW-1185">Reference proteome</keyword>
<feature type="compositionally biased region" description="Pro residues" evidence="4">
    <location>
        <begin position="910"/>
        <end position="920"/>
    </location>
</feature>
<dbReference type="SUPFAM" id="SSF52047">
    <property type="entry name" value="RNI-like"/>
    <property type="match status" value="1"/>
</dbReference>
<dbReference type="AlphaFoldDB" id="A0A0G4FA09"/>
<dbReference type="PANTHER" id="PTHR24113">
    <property type="entry name" value="RAN GTPASE-ACTIVATING PROTEIN 1"/>
    <property type="match status" value="1"/>
</dbReference>
<protein>
    <submittedName>
        <fullName evidence="5">Uncharacterized protein</fullName>
    </submittedName>
</protein>
<feature type="compositionally biased region" description="Low complexity" evidence="4">
    <location>
        <begin position="550"/>
        <end position="563"/>
    </location>
</feature>
<evidence type="ECO:0000256" key="3">
    <source>
        <dbReference type="ARBA" id="ARBA00022737"/>
    </source>
</evidence>
<name>A0A0G4FA09_VITBC</name>
<feature type="compositionally biased region" description="Pro residues" evidence="4">
    <location>
        <begin position="512"/>
        <end position="529"/>
    </location>
</feature>
<dbReference type="Pfam" id="PF13516">
    <property type="entry name" value="LRR_6"/>
    <property type="match status" value="3"/>
</dbReference>
<evidence type="ECO:0000256" key="1">
    <source>
        <dbReference type="ARBA" id="ARBA00022468"/>
    </source>
</evidence>
<feature type="compositionally biased region" description="Gly residues" evidence="4">
    <location>
        <begin position="173"/>
        <end position="183"/>
    </location>
</feature>
<feature type="compositionally biased region" description="Polar residues" evidence="4">
    <location>
        <begin position="564"/>
        <end position="575"/>
    </location>
</feature>
<dbReference type="InterPro" id="IPR001611">
    <property type="entry name" value="Leu-rich_rpt"/>
</dbReference>
<keyword evidence="2" id="KW-0433">Leucine-rich repeat</keyword>
<feature type="region of interest" description="Disordered" evidence="4">
    <location>
        <begin position="856"/>
        <end position="922"/>
    </location>
</feature>